<accession>C5CF91</accession>
<dbReference type="HOGENOM" id="CLU_1115045_0_0_0"/>
<dbReference type="STRING" id="521045.Kole_0652"/>
<organism evidence="2 3">
    <name type="scientific">Kosmotoga olearia (strain ATCC BAA-1733 / DSM 21960 / TBF 19.5.1)</name>
    <dbReference type="NCBI Taxonomy" id="521045"/>
    <lineage>
        <taxon>Bacteria</taxon>
        <taxon>Thermotogati</taxon>
        <taxon>Thermotogota</taxon>
        <taxon>Thermotogae</taxon>
        <taxon>Kosmotogales</taxon>
        <taxon>Kosmotogaceae</taxon>
        <taxon>Kosmotoga</taxon>
    </lineage>
</organism>
<dbReference type="EMBL" id="CP001634">
    <property type="protein sequence ID" value="ACR79368.1"/>
    <property type="molecule type" value="Genomic_DNA"/>
</dbReference>
<reference evidence="2 3" key="2">
    <citation type="journal article" date="2011" name="J. Bacteriol.">
        <title>Genome Sequence of Kosmotoga olearia Strain TBF 19.5.1, a Thermophilic Bacterium with a Wide Growth Temperature Range, Isolated from the Troll B Oil Platform in the North Sea.</title>
        <authorList>
            <person name="Swithers K.S."/>
            <person name="Dipippo J.L."/>
            <person name="Bruce D.C."/>
            <person name="Detter C."/>
            <person name="Tapia R."/>
            <person name="Han S."/>
            <person name="Goodwin L.A."/>
            <person name="Han J."/>
            <person name="Woyke T."/>
            <person name="Pitluck S."/>
            <person name="Pennacchio L."/>
            <person name="Nolan M."/>
            <person name="Mikhailova N."/>
            <person name="Land M.L."/>
            <person name="Nesbo C.L."/>
            <person name="Gogarten J.P."/>
            <person name="Noll K.M."/>
        </authorList>
    </citation>
    <scope>NUCLEOTIDE SEQUENCE [LARGE SCALE GENOMIC DNA]</scope>
    <source>
        <strain evidence="3">ATCC BAA-1733 / DSM 21960 / TBF 19.5.1</strain>
    </source>
</reference>
<dbReference type="Pfam" id="PF14343">
    <property type="entry name" value="PrcB_C"/>
    <property type="match status" value="1"/>
</dbReference>
<sequence>MKKVCVISIFILLVGMLFAQTDISNITLMPVKNVFDNIPFKPFGTRTTNVQILNLTVPESNSYVFIIEGWWFIGISDVKTKYTEIKIQGPGFFVKKTLPLVKSTFYLSLEPQLLILPKTAEKIEVLGIEVEIFDVVKVKLPFKTVKLSVQNIREPGIFPAHFLENELSLTNEIKKDEDVYLVVSAGEMPTGGYSLKIESVERYENKIVVTATLKAPPKGAFTTQVLTYPTQIIKLSGIAPGYYKVILRLKTIKDGDVTLQSFETELKYH</sequence>
<protein>
    <recommendedName>
        <fullName evidence="1">PrcB C-terminal domain-containing protein</fullName>
    </recommendedName>
</protein>
<dbReference type="OrthoDB" id="47494at2"/>
<reference evidence="2 3" key="1">
    <citation type="submission" date="2009-06" db="EMBL/GenBank/DDBJ databases">
        <title>Complete sequence of Thermotogales bacterium TBF 19.5.1.</title>
        <authorList>
            <consortium name="US DOE Joint Genome Institute"/>
            <person name="Lucas S."/>
            <person name="Copeland A."/>
            <person name="Lapidus A."/>
            <person name="Glavina del Rio T."/>
            <person name="Tice H."/>
            <person name="Bruce D."/>
            <person name="Goodwin L."/>
            <person name="Pitluck S."/>
            <person name="Chertkov O."/>
            <person name="Brettin T."/>
            <person name="Detter J.C."/>
            <person name="Han C."/>
            <person name="Schmutz J."/>
            <person name="Larimer F."/>
            <person name="Land M."/>
            <person name="Hauser L."/>
            <person name="Kyrpides N."/>
            <person name="Ovchinnikova G."/>
            <person name="Noll K."/>
        </authorList>
    </citation>
    <scope>NUCLEOTIDE SEQUENCE [LARGE SCALE GENOMIC DNA]</scope>
    <source>
        <strain evidence="3">ATCC BAA-1733 / DSM 21960 / TBF 19.5.1</strain>
    </source>
</reference>
<evidence type="ECO:0000313" key="3">
    <source>
        <dbReference type="Proteomes" id="UP000002382"/>
    </source>
</evidence>
<dbReference type="RefSeq" id="WP_012745150.1">
    <property type="nucleotide sequence ID" value="NC_012785.1"/>
</dbReference>
<dbReference type="KEGG" id="kol:Kole_0652"/>
<evidence type="ECO:0000313" key="2">
    <source>
        <dbReference type="EMBL" id="ACR79368.1"/>
    </source>
</evidence>
<evidence type="ECO:0000259" key="1">
    <source>
        <dbReference type="Pfam" id="PF14343"/>
    </source>
</evidence>
<proteinExistence type="predicted"/>
<dbReference type="AlphaFoldDB" id="C5CF91"/>
<dbReference type="eggNOG" id="ENOG50338HY">
    <property type="taxonomic scope" value="Bacteria"/>
</dbReference>
<gene>
    <name evidence="2" type="ordered locus">Kole_0652</name>
</gene>
<dbReference type="Proteomes" id="UP000002382">
    <property type="component" value="Chromosome"/>
</dbReference>
<feature type="domain" description="PrcB C-terminal" evidence="1">
    <location>
        <begin position="180"/>
        <end position="235"/>
    </location>
</feature>
<keyword evidence="3" id="KW-1185">Reference proteome</keyword>
<name>C5CF91_KOSOT</name>
<dbReference type="InterPro" id="IPR025748">
    <property type="entry name" value="PrcB_C_dom"/>
</dbReference>